<comment type="caution">
    <text evidence="2">The sequence shown here is derived from an EMBL/GenBank/DDBJ whole genome shotgun (WGS) entry which is preliminary data.</text>
</comment>
<dbReference type="EMBL" id="JAUTXY010000014">
    <property type="protein sequence ID" value="MEE2060706.1"/>
    <property type="molecule type" value="Genomic_DNA"/>
</dbReference>
<dbReference type="Gene3D" id="3.10.450.50">
    <property type="match status" value="1"/>
</dbReference>
<keyword evidence="3" id="KW-1185">Reference proteome</keyword>
<accession>A0ABU7LGM5</accession>
<dbReference type="Proteomes" id="UP001336020">
    <property type="component" value="Unassembled WGS sequence"/>
</dbReference>
<evidence type="ECO:0000259" key="1">
    <source>
        <dbReference type="Pfam" id="PF14534"/>
    </source>
</evidence>
<dbReference type="SUPFAM" id="SSF54427">
    <property type="entry name" value="NTF2-like"/>
    <property type="match status" value="1"/>
</dbReference>
<gene>
    <name evidence="2" type="ORF">Q7514_24610</name>
</gene>
<organism evidence="2 3">
    <name type="scientific">Rhodococcus artemisiae</name>
    <dbReference type="NCBI Taxonomy" id="714159"/>
    <lineage>
        <taxon>Bacteria</taxon>
        <taxon>Bacillati</taxon>
        <taxon>Actinomycetota</taxon>
        <taxon>Actinomycetes</taxon>
        <taxon>Mycobacteriales</taxon>
        <taxon>Nocardiaceae</taxon>
        <taxon>Rhodococcus</taxon>
    </lineage>
</organism>
<feature type="domain" description="DUF4440" evidence="1">
    <location>
        <begin position="11"/>
        <end position="114"/>
    </location>
</feature>
<dbReference type="Pfam" id="PF14534">
    <property type="entry name" value="DUF4440"/>
    <property type="match status" value="1"/>
</dbReference>
<sequence length="137" mass="14511">MNTSIDATFHALLRGWADALVADDADRIGAFAEPDWMLVGPEGGAVGRETFLAFVASGDLTHSAMDFTVLDARVYGDVAVVLAHGTNRGSWRGEPFAADEWVTDVFVRRPGGWLCALSALTPNYAAAHETAPEGSSS</sequence>
<dbReference type="RefSeq" id="WP_330135890.1">
    <property type="nucleotide sequence ID" value="NZ_JAUTXY010000014.1"/>
</dbReference>
<dbReference type="InterPro" id="IPR032710">
    <property type="entry name" value="NTF2-like_dom_sf"/>
</dbReference>
<name>A0ABU7LGM5_9NOCA</name>
<evidence type="ECO:0000313" key="2">
    <source>
        <dbReference type="EMBL" id="MEE2060706.1"/>
    </source>
</evidence>
<protein>
    <submittedName>
        <fullName evidence="2">Nuclear transport factor 2 family protein</fullName>
    </submittedName>
</protein>
<dbReference type="InterPro" id="IPR027843">
    <property type="entry name" value="DUF4440"/>
</dbReference>
<evidence type="ECO:0000313" key="3">
    <source>
        <dbReference type="Proteomes" id="UP001336020"/>
    </source>
</evidence>
<proteinExistence type="predicted"/>
<reference evidence="2 3" key="1">
    <citation type="submission" date="2023-07" db="EMBL/GenBank/DDBJ databases">
        <authorList>
            <person name="Girao M."/>
            <person name="Carvalho M.F."/>
        </authorList>
    </citation>
    <scope>NUCLEOTIDE SEQUENCE [LARGE SCALE GENOMIC DNA]</scope>
    <source>
        <strain evidence="2 3">YIM65754</strain>
    </source>
</reference>